<sequence length="114" mass="13684">MYLKLFKAFIVSSLPQPFGLYFYSGFFPSDFEDRKMSVRNIRKERMEINCARIVLPVRDQKCCLQKSQELEGWKSNWRRQNHMVNLTNKESMTFIFKALNLIFLILDLRDNAKH</sequence>
<evidence type="ECO:0000313" key="2">
    <source>
        <dbReference type="Proteomes" id="UP000827986"/>
    </source>
</evidence>
<accession>A0A9D3XDN9</accession>
<proteinExistence type="predicted"/>
<keyword evidence="2" id="KW-1185">Reference proteome</keyword>
<dbReference type="Proteomes" id="UP000827986">
    <property type="component" value="Unassembled WGS sequence"/>
</dbReference>
<gene>
    <name evidence="1" type="ORF">KIL84_011458</name>
</gene>
<organism evidence="1 2">
    <name type="scientific">Mauremys mutica</name>
    <name type="common">yellowpond turtle</name>
    <dbReference type="NCBI Taxonomy" id="74926"/>
    <lineage>
        <taxon>Eukaryota</taxon>
        <taxon>Metazoa</taxon>
        <taxon>Chordata</taxon>
        <taxon>Craniata</taxon>
        <taxon>Vertebrata</taxon>
        <taxon>Euteleostomi</taxon>
        <taxon>Archelosauria</taxon>
        <taxon>Testudinata</taxon>
        <taxon>Testudines</taxon>
        <taxon>Cryptodira</taxon>
        <taxon>Durocryptodira</taxon>
        <taxon>Testudinoidea</taxon>
        <taxon>Geoemydidae</taxon>
        <taxon>Geoemydinae</taxon>
        <taxon>Mauremys</taxon>
    </lineage>
</organism>
<comment type="caution">
    <text evidence="1">The sequence shown here is derived from an EMBL/GenBank/DDBJ whole genome shotgun (WGS) entry which is preliminary data.</text>
</comment>
<dbReference type="AlphaFoldDB" id="A0A9D3XDN9"/>
<evidence type="ECO:0000313" key="1">
    <source>
        <dbReference type="EMBL" id="KAH1177756.1"/>
    </source>
</evidence>
<name>A0A9D3XDN9_9SAUR</name>
<dbReference type="EMBL" id="JAHDVG010000474">
    <property type="protein sequence ID" value="KAH1177756.1"/>
    <property type="molecule type" value="Genomic_DNA"/>
</dbReference>
<reference evidence="1" key="1">
    <citation type="submission" date="2021-09" db="EMBL/GenBank/DDBJ databases">
        <title>The genome of Mauremys mutica provides insights into the evolution of semi-aquatic lifestyle.</title>
        <authorList>
            <person name="Gong S."/>
            <person name="Gao Y."/>
        </authorList>
    </citation>
    <scope>NUCLEOTIDE SEQUENCE</scope>
    <source>
        <strain evidence="1">MM-2020</strain>
        <tissue evidence="1">Muscle</tissue>
    </source>
</reference>
<protein>
    <submittedName>
        <fullName evidence="1">Uncharacterized protein</fullName>
    </submittedName>
</protein>